<sequence>MRSPSVMTRALLAMDAATCLKADGDPSAAAEMAVDAWQRLPPAYRDGLLRSRVDSLHQSLDGAARSKLGEILTG</sequence>
<evidence type="ECO:0000313" key="1">
    <source>
        <dbReference type="EMBL" id="OON72647.1"/>
    </source>
</evidence>
<evidence type="ECO:0000313" key="2">
    <source>
        <dbReference type="Proteomes" id="UP000190539"/>
    </source>
</evidence>
<dbReference type="EMBL" id="MVFC01000036">
    <property type="protein sequence ID" value="OON72647.1"/>
    <property type="molecule type" value="Genomic_DNA"/>
</dbReference>
<gene>
    <name evidence="1" type="ORF">B1H18_29220</name>
</gene>
<name>A0A1V4A124_9ACTN</name>
<dbReference type="STRING" id="83656.B1H18_29220"/>
<keyword evidence="2" id="KW-1185">Reference proteome</keyword>
<reference evidence="1 2" key="1">
    <citation type="submission" date="2017-02" db="EMBL/GenBank/DDBJ databases">
        <title>Draft Genome Sequence of Streptomyces tsukubaensis F601, a Producer of the immunosuppressant tacrolimus FK506.</title>
        <authorList>
            <person name="Zong G."/>
            <person name="Zhong C."/>
            <person name="Fu J."/>
            <person name="Qin R."/>
            <person name="Cao G."/>
        </authorList>
    </citation>
    <scope>NUCLEOTIDE SEQUENCE [LARGE SCALE GENOMIC DNA]</scope>
    <source>
        <strain evidence="1 2">F601</strain>
    </source>
</reference>
<organism evidence="1 2">
    <name type="scientific">Streptomyces tsukubensis</name>
    <dbReference type="NCBI Taxonomy" id="83656"/>
    <lineage>
        <taxon>Bacteria</taxon>
        <taxon>Bacillati</taxon>
        <taxon>Actinomycetota</taxon>
        <taxon>Actinomycetes</taxon>
        <taxon>Kitasatosporales</taxon>
        <taxon>Streptomycetaceae</taxon>
        <taxon>Streptomyces</taxon>
    </lineage>
</organism>
<proteinExistence type="predicted"/>
<protein>
    <submittedName>
        <fullName evidence="1">Uncharacterized protein</fullName>
    </submittedName>
</protein>
<dbReference type="AlphaFoldDB" id="A0A1V4A124"/>
<comment type="caution">
    <text evidence="1">The sequence shown here is derived from an EMBL/GenBank/DDBJ whole genome shotgun (WGS) entry which is preliminary data.</text>
</comment>
<dbReference type="Proteomes" id="UP000190539">
    <property type="component" value="Unassembled WGS sequence"/>
</dbReference>
<accession>A0A1V4A124</accession>